<proteinExistence type="predicted"/>
<evidence type="ECO:0000313" key="1">
    <source>
        <dbReference type="EMBL" id="WYJ87689.1"/>
    </source>
</evidence>
<reference evidence="1 2" key="2">
    <citation type="submission" date="2024-03" db="EMBL/GenBank/DDBJ databases">
        <title>The Genome Sequence of Enterococcus sp. DIV0727d.</title>
        <authorList>
            <consortium name="The Broad Institute Genomics Platform"/>
            <consortium name="The Broad Institute Microbial Omics Core"/>
            <consortium name="The Broad Institute Genomic Center for Infectious Diseases"/>
            <person name="Earl A."/>
            <person name="Manson A."/>
            <person name="Gilmore M."/>
            <person name="Schwartman J."/>
            <person name="Shea T."/>
            <person name="Abouelleil A."/>
            <person name="Cao P."/>
            <person name="Chapman S."/>
            <person name="Cusick C."/>
            <person name="Young S."/>
            <person name="Neafsey D."/>
            <person name="Nusbaum C."/>
            <person name="Birren B."/>
        </authorList>
    </citation>
    <scope>NUCLEOTIDE SEQUENCE [LARGE SCALE GENOMIC DNA]</scope>
    <source>
        <strain evidence="1 2">12C11_DIV0727</strain>
    </source>
</reference>
<protein>
    <submittedName>
        <fullName evidence="1">Uncharacterized protein</fullName>
    </submittedName>
</protein>
<evidence type="ECO:0000313" key="2">
    <source>
        <dbReference type="Proteomes" id="UP000195080"/>
    </source>
</evidence>
<reference evidence="2" key="1">
    <citation type="submission" date="2017-05" db="EMBL/GenBank/DDBJ databases">
        <title>The Genome Sequence of EEnterococcus faecalis 9F2_4866.</title>
        <authorList>
            <consortium name="The Broad Institute Genomics Platform"/>
            <consortium name="The Broad Institute Genomic Center for Infectious Diseases"/>
            <person name="Earl A."/>
            <person name="Manson A."/>
            <person name="Schwartman J."/>
            <person name="Gilmore M."/>
            <person name="Abouelleil A."/>
            <person name="Cao P."/>
            <person name="Chapman S."/>
            <person name="Cusick C."/>
            <person name="Shea T."/>
            <person name="Young S."/>
            <person name="Neafsey D."/>
            <person name="Nusbaum C."/>
            <person name="Birren B."/>
        </authorList>
    </citation>
    <scope>NUCLEOTIDE SEQUENCE [LARGE SCALE GENOMIC DNA]</scope>
    <source>
        <strain evidence="2">12C11_DIV0727</strain>
    </source>
</reference>
<sequence>MNTMEEYLNQLKAAFAEEDIEDFNELKEDLLK</sequence>
<dbReference type="Proteomes" id="UP000195080">
    <property type="component" value="Chromosome"/>
</dbReference>
<gene>
    <name evidence="1" type="ORF">A5866_002813</name>
</gene>
<name>A0ABZ2TC37_9ENTE</name>
<accession>A0ABZ2TC37</accession>
<organism evidence="1 2">
    <name type="scientific">Candidatus Enterococcus lemimoniae</name>
    <dbReference type="NCBI Taxonomy" id="1834167"/>
    <lineage>
        <taxon>Bacteria</taxon>
        <taxon>Bacillati</taxon>
        <taxon>Bacillota</taxon>
        <taxon>Bacilli</taxon>
        <taxon>Lactobacillales</taxon>
        <taxon>Enterococcaceae</taxon>
        <taxon>Enterococcus</taxon>
    </lineage>
</organism>
<keyword evidence="2" id="KW-1185">Reference proteome</keyword>
<dbReference type="EMBL" id="CP147248">
    <property type="protein sequence ID" value="WYJ87689.1"/>
    <property type="molecule type" value="Genomic_DNA"/>
</dbReference>